<gene>
    <name evidence="3" type="ORF">VPNG_02109</name>
</gene>
<evidence type="ECO:0000256" key="1">
    <source>
        <dbReference type="SAM" id="MobiDB-lite"/>
    </source>
</evidence>
<evidence type="ECO:0000313" key="4">
    <source>
        <dbReference type="Proteomes" id="UP000285146"/>
    </source>
</evidence>
<evidence type="ECO:0000313" key="3">
    <source>
        <dbReference type="EMBL" id="ROW15580.1"/>
    </source>
</evidence>
<sequence>MEDRPVKRLREDQCIVSSSLRDHSRQLPREVEYDPIGHWAREGSWPRQYFQQGSTIEHFLARKKPPSSISSEQYGPHTAGSITPSDQRPRGEKALPYRDHRYPVLLETKGSFMHESELGLTEESKELCQHLLENPQEPPRDSLFRDDLFATTCRQVAKRNKARILRDITPLIVPSAETLCTYGSSALGCLIEGLAEPWENSIPLTAGTPPRPDYAVGFRRQAFTDDQLDKLSPFIGDFLAGDRSLFMATYTMYFPFLACEVPRGGGEEDLEVADRRNAHAMTLAARAVADLFRLVGRGGEVDRRVLGFSVSHDGSMVRICAHYPVMTTGGKTKYYRHTVRTLDFTGADGRDRWVAYRFTRNLYERWVPEHFGMVCSAIDQIPSHLDFNVSPVPETGCS</sequence>
<feature type="domain" description="DUF7924" evidence="2">
    <location>
        <begin position="149"/>
        <end position="378"/>
    </location>
</feature>
<feature type="region of interest" description="Disordered" evidence="1">
    <location>
        <begin position="64"/>
        <end position="96"/>
    </location>
</feature>
<dbReference type="EMBL" id="LKEB01000008">
    <property type="protein sequence ID" value="ROW15580.1"/>
    <property type="molecule type" value="Genomic_DNA"/>
</dbReference>
<dbReference type="Pfam" id="PF25545">
    <property type="entry name" value="DUF7924"/>
    <property type="match status" value="1"/>
</dbReference>
<reference evidence="3 4" key="1">
    <citation type="submission" date="2015-09" db="EMBL/GenBank/DDBJ databases">
        <title>Host preference determinants of Valsa canker pathogens revealed by comparative genomics.</title>
        <authorList>
            <person name="Yin Z."/>
            <person name="Huang L."/>
        </authorList>
    </citation>
    <scope>NUCLEOTIDE SEQUENCE [LARGE SCALE GENOMIC DNA]</scope>
    <source>
        <strain evidence="3 4">SXYLt</strain>
    </source>
</reference>
<dbReference type="Proteomes" id="UP000285146">
    <property type="component" value="Unassembled WGS sequence"/>
</dbReference>
<name>A0A423XGY8_9PEZI</name>
<accession>A0A423XGY8</accession>
<dbReference type="AlphaFoldDB" id="A0A423XGY8"/>
<dbReference type="InParanoid" id="A0A423XGY8"/>
<feature type="compositionally biased region" description="Basic and acidic residues" evidence="1">
    <location>
        <begin position="87"/>
        <end position="96"/>
    </location>
</feature>
<dbReference type="PANTHER" id="PTHR42470">
    <property type="entry name" value="VAST DOMAIN-CONTAINING PROTEIN"/>
    <property type="match status" value="1"/>
</dbReference>
<proteinExistence type="predicted"/>
<evidence type="ECO:0000259" key="2">
    <source>
        <dbReference type="Pfam" id="PF25545"/>
    </source>
</evidence>
<dbReference type="STRING" id="1230097.A0A423XGY8"/>
<keyword evidence="4" id="KW-1185">Reference proteome</keyword>
<comment type="caution">
    <text evidence="3">The sequence shown here is derived from an EMBL/GenBank/DDBJ whole genome shotgun (WGS) entry which is preliminary data.</text>
</comment>
<dbReference type="PANTHER" id="PTHR42470:SF2">
    <property type="match status" value="1"/>
</dbReference>
<protein>
    <recommendedName>
        <fullName evidence="2">DUF7924 domain-containing protein</fullName>
    </recommendedName>
</protein>
<organism evidence="3 4">
    <name type="scientific">Cytospora leucostoma</name>
    <dbReference type="NCBI Taxonomy" id="1230097"/>
    <lineage>
        <taxon>Eukaryota</taxon>
        <taxon>Fungi</taxon>
        <taxon>Dikarya</taxon>
        <taxon>Ascomycota</taxon>
        <taxon>Pezizomycotina</taxon>
        <taxon>Sordariomycetes</taxon>
        <taxon>Sordariomycetidae</taxon>
        <taxon>Diaporthales</taxon>
        <taxon>Cytosporaceae</taxon>
        <taxon>Cytospora</taxon>
    </lineage>
</organism>
<dbReference type="InterPro" id="IPR057684">
    <property type="entry name" value="DUF7924"/>
</dbReference>
<dbReference type="OrthoDB" id="5132737at2759"/>